<proteinExistence type="predicted"/>
<organism evidence="2 3">
    <name type="scientific">Daphnia pulex</name>
    <name type="common">Water flea</name>
    <dbReference type="NCBI Taxonomy" id="6669"/>
    <lineage>
        <taxon>Eukaryota</taxon>
        <taxon>Metazoa</taxon>
        <taxon>Ecdysozoa</taxon>
        <taxon>Arthropoda</taxon>
        <taxon>Crustacea</taxon>
        <taxon>Branchiopoda</taxon>
        <taxon>Diplostraca</taxon>
        <taxon>Cladocera</taxon>
        <taxon>Anomopoda</taxon>
        <taxon>Daphniidae</taxon>
        <taxon>Daphnia</taxon>
    </lineage>
</organism>
<dbReference type="InParanoid" id="E9HXE0"/>
<dbReference type="PANTHER" id="PTHR24401">
    <property type="entry name" value="SI:CH211-243P7.3-RELATED"/>
    <property type="match status" value="1"/>
</dbReference>
<dbReference type="HOGENOM" id="CLU_1062696_0_0_1"/>
<dbReference type="InterPro" id="IPR046616">
    <property type="entry name" value="DUF6729"/>
</dbReference>
<dbReference type="Proteomes" id="UP000000305">
    <property type="component" value="Unassembled WGS sequence"/>
</dbReference>
<evidence type="ECO:0000313" key="2">
    <source>
        <dbReference type="EMBL" id="EFX63591.1"/>
    </source>
</evidence>
<evidence type="ECO:0000259" key="1">
    <source>
        <dbReference type="Pfam" id="PF20499"/>
    </source>
</evidence>
<protein>
    <recommendedName>
        <fullName evidence="1">DUF6729 domain-containing protein</fullName>
    </recommendedName>
</protein>
<evidence type="ECO:0000313" key="3">
    <source>
        <dbReference type="Proteomes" id="UP000000305"/>
    </source>
</evidence>
<dbReference type="EMBL" id="GL733033">
    <property type="protein sequence ID" value="EFX63591.1"/>
    <property type="molecule type" value="Genomic_DNA"/>
</dbReference>
<gene>
    <name evidence="2" type="ORF">DAPPUDRAFT_268197</name>
</gene>
<dbReference type="KEGG" id="dpx:DAPPUDRAFT_268197"/>
<keyword evidence="3" id="KW-1185">Reference proteome</keyword>
<dbReference type="OrthoDB" id="8942218at2759"/>
<dbReference type="eggNOG" id="ENOG502S5WA">
    <property type="taxonomic scope" value="Eukaryota"/>
</dbReference>
<dbReference type="PhylomeDB" id="E9HXE0"/>
<feature type="domain" description="DUF6729" evidence="1">
    <location>
        <begin position="138"/>
        <end position="262"/>
    </location>
</feature>
<name>E9HXE0_DAPPU</name>
<dbReference type="Pfam" id="PF20499">
    <property type="entry name" value="DUF6729"/>
    <property type="match status" value="1"/>
</dbReference>
<reference evidence="2 3" key="1">
    <citation type="journal article" date="2011" name="Science">
        <title>The ecoresponsive genome of Daphnia pulex.</title>
        <authorList>
            <person name="Colbourne J.K."/>
            <person name="Pfrender M.E."/>
            <person name="Gilbert D."/>
            <person name="Thomas W.K."/>
            <person name="Tucker A."/>
            <person name="Oakley T.H."/>
            <person name="Tokishita S."/>
            <person name="Aerts A."/>
            <person name="Arnold G.J."/>
            <person name="Basu M.K."/>
            <person name="Bauer D.J."/>
            <person name="Caceres C.E."/>
            <person name="Carmel L."/>
            <person name="Casola C."/>
            <person name="Choi J.H."/>
            <person name="Detter J.C."/>
            <person name="Dong Q."/>
            <person name="Dusheyko S."/>
            <person name="Eads B.D."/>
            <person name="Frohlich T."/>
            <person name="Geiler-Samerotte K.A."/>
            <person name="Gerlach D."/>
            <person name="Hatcher P."/>
            <person name="Jogdeo S."/>
            <person name="Krijgsveld J."/>
            <person name="Kriventseva E.V."/>
            <person name="Kultz D."/>
            <person name="Laforsch C."/>
            <person name="Lindquist E."/>
            <person name="Lopez J."/>
            <person name="Manak J.R."/>
            <person name="Muller J."/>
            <person name="Pangilinan J."/>
            <person name="Patwardhan R.P."/>
            <person name="Pitluck S."/>
            <person name="Pritham E.J."/>
            <person name="Rechtsteiner A."/>
            <person name="Rho M."/>
            <person name="Rogozin I.B."/>
            <person name="Sakarya O."/>
            <person name="Salamov A."/>
            <person name="Schaack S."/>
            <person name="Shapiro H."/>
            <person name="Shiga Y."/>
            <person name="Skalitzky C."/>
            <person name="Smith Z."/>
            <person name="Souvorov A."/>
            <person name="Sung W."/>
            <person name="Tang Z."/>
            <person name="Tsuchiya D."/>
            <person name="Tu H."/>
            <person name="Vos H."/>
            <person name="Wang M."/>
            <person name="Wolf Y.I."/>
            <person name="Yamagata H."/>
            <person name="Yamada T."/>
            <person name="Ye Y."/>
            <person name="Shaw J.R."/>
            <person name="Andrews J."/>
            <person name="Crease T.J."/>
            <person name="Tang H."/>
            <person name="Lucas S.M."/>
            <person name="Robertson H.M."/>
            <person name="Bork P."/>
            <person name="Koonin E.V."/>
            <person name="Zdobnov E.M."/>
            <person name="Grigoriev I.V."/>
            <person name="Lynch M."/>
            <person name="Boore J.L."/>
        </authorList>
    </citation>
    <scope>NUCLEOTIDE SEQUENCE [LARGE SCALE GENOMIC DNA]</scope>
</reference>
<dbReference type="AlphaFoldDB" id="E9HXE0"/>
<sequence>MPQKPKLNSEWEKRILEFVAGKSFGQGQRSGKTTKWGKVVERIEKCPMRTLKERGKDVMGRLRVCECGYHVSHQAATSSGDNQLLATGSSQTHSTVKQASNLGKLIPFPQVSHQGATSASDTQPIRNIDYTHRLPSGWLDTVDKIYQQWIGKNIFASKGTLVANLKTWWYPPPVTRSSAEAYFFQRFFLWMPRKMWAIYFTCPICSDVQSLTSKGLYNRVRKVIDLTCRYYLAAEYLECRSCCGTFISYDARLLSQLPDAKR</sequence>
<accession>E9HXE0</accession>
<dbReference type="PANTHER" id="PTHR24401:SF29">
    <property type="entry name" value="SI:CH211-243P7.3-RELATED"/>
    <property type="match status" value="1"/>
</dbReference>